<dbReference type="OrthoDB" id="3577600at2"/>
<feature type="transmembrane region" description="Helical" evidence="1">
    <location>
        <begin position="82"/>
        <end position="111"/>
    </location>
</feature>
<evidence type="ECO:0000313" key="2">
    <source>
        <dbReference type="EMBL" id="KZM36910.1"/>
    </source>
</evidence>
<reference evidence="3 5" key="2">
    <citation type="submission" date="2016-06" db="EMBL/GenBank/DDBJ databases">
        <title>Genome sequence of Oerskovia enterophila DSM 43852.</title>
        <authorList>
            <person name="Poehlein A."/>
            <person name="Jag V."/>
            <person name="Bengelsdorf F.R."/>
            <person name="Daniel R."/>
            <person name="Duerre P."/>
        </authorList>
    </citation>
    <scope>NUCLEOTIDE SEQUENCE [LARGE SCALE GENOMIC DNA]</scope>
    <source>
        <strain evidence="3 5">DSM 43852</strain>
    </source>
</reference>
<sequence length="160" mass="16442">MSIAGEIVVGLVILVGLAGIVVQVLPGNTLVGGAILVWAIMTGGTTAWVCFAVAATFIVAAEGGQLLLAGRHMRRADVPWSTLAWGGLLGVVGFFVIPVVGLFIGFVLAVFVAELLRRRDRRAAWRATVAALQATGITIVVQLLGGLLATAAWGVGLALT</sequence>
<dbReference type="EMBL" id="LRIE01000037">
    <property type="protein sequence ID" value="KZM36910.1"/>
    <property type="molecule type" value="Genomic_DNA"/>
</dbReference>
<evidence type="ECO:0000313" key="3">
    <source>
        <dbReference type="EMBL" id="OCI29812.1"/>
    </source>
</evidence>
<keyword evidence="1" id="KW-1133">Transmembrane helix</keyword>
<reference evidence="2 4" key="1">
    <citation type="submission" date="2016-01" db="EMBL/GenBank/DDBJ databases">
        <title>Genome sequence of Oerskovia enterophila VJag, an agar and cellulose degrading bacterium.</title>
        <authorList>
            <person name="Poehlein A."/>
            <person name="Jag V."/>
            <person name="Bengelsdorf F."/>
            <person name="Duerre P."/>
            <person name="Daniel R."/>
        </authorList>
    </citation>
    <scope>NUCLEOTIDE SEQUENCE [LARGE SCALE GENOMIC DNA]</scope>
    <source>
        <strain evidence="2 4">VJag</strain>
    </source>
</reference>
<evidence type="ECO:0000313" key="5">
    <source>
        <dbReference type="Proteomes" id="UP000093412"/>
    </source>
</evidence>
<dbReference type="AlphaFoldDB" id="A0A163SZ79"/>
<keyword evidence="1" id="KW-0472">Membrane</keyword>
<evidence type="ECO:0000256" key="1">
    <source>
        <dbReference type="SAM" id="Phobius"/>
    </source>
</evidence>
<proteinExistence type="predicted"/>
<keyword evidence="1" id="KW-0812">Transmembrane</keyword>
<feature type="transmembrane region" description="Helical" evidence="1">
    <location>
        <begin position="37"/>
        <end position="61"/>
    </location>
</feature>
<dbReference type="Proteomes" id="UP000093412">
    <property type="component" value="Unassembled WGS sequence"/>
</dbReference>
<evidence type="ECO:0008006" key="6">
    <source>
        <dbReference type="Google" id="ProtNLM"/>
    </source>
</evidence>
<comment type="caution">
    <text evidence="2">The sequence shown here is derived from an EMBL/GenBank/DDBJ whole genome shotgun (WGS) entry which is preliminary data.</text>
</comment>
<protein>
    <recommendedName>
        <fullName evidence="6">DUF456 domain-containing protein</fullName>
    </recommendedName>
</protein>
<feature type="transmembrane region" description="Helical" evidence="1">
    <location>
        <begin position="131"/>
        <end position="159"/>
    </location>
</feature>
<keyword evidence="5" id="KW-1185">Reference proteome</keyword>
<evidence type="ECO:0000313" key="4">
    <source>
        <dbReference type="Proteomes" id="UP000076447"/>
    </source>
</evidence>
<accession>A0A163SZ79</accession>
<dbReference type="RefSeq" id="WP_056647576.1">
    <property type="nucleotide sequence ID" value="NZ_JBEPRG010000031.1"/>
</dbReference>
<feature type="transmembrane region" description="Helical" evidence="1">
    <location>
        <begin position="7"/>
        <end position="25"/>
    </location>
</feature>
<gene>
    <name evidence="3" type="ORF">OERS_35000</name>
    <name evidence="2" type="ORF">OJAG_03840</name>
</gene>
<dbReference type="InterPro" id="IPR007403">
    <property type="entry name" value="DUF456"/>
</dbReference>
<dbReference type="EMBL" id="MAQA01000056">
    <property type="protein sequence ID" value="OCI29812.1"/>
    <property type="molecule type" value="Genomic_DNA"/>
</dbReference>
<dbReference type="PATRIC" id="fig|43678.3.peg.410"/>
<name>A0A163SZ79_9CELL</name>
<dbReference type="Proteomes" id="UP000076447">
    <property type="component" value="Unassembled WGS sequence"/>
</dbReference>
<organism evidence="2 4">
    <name type="scientific">Oerskovia enterophila</name>
    <dbReference type="NCBI Taxonomy" id="43678"/>
    <lineage>
        <taxon>Bacteria</taxon>
        <taxon>Bacillati</taxon>
        <taxon>Actinomycetota</taxon>
        <taxon>Actinomycetes</taxon>
        <taxon>Micrococcales</taxon>
        <taxon>Cellulomonadaceae</taxon>
        <taxon>Oerskovia</taxon>
    </lineage>
</organism>
<dbReference type="Pfam" id="PF04306">
    <property type="entry name" value="DUF456"/>
    <property type="match status" value="1"/>
</dbReference>